<reference evidence="1" key="2">
    <citation type="journal article" date="2015" name="Data Brief">
        <title>Shoot transcriptome of the giant reed, Arundo donax.</title>
        <authorList>
            <person name="Barrero R.A."/>
            <person name="Guerrero F.D."/>
            <person name="Moolhuijzen P."/>
            <person name="Goolsby J.A."/>
            <person name="Tidwell J."/>
            <person name="Bellgard S.E."/>
            <person name="Bellgard M.I."/>
        </authorList>
    </citation>
    <scope>NUCLEOTIDE SEQUENCE</scope>
    <source>
        <tissue evidence="1">Shoot tissue taken approximately 20 cm above the soil surface</tissue>
    </source>
</reference>
<proteinExistence type="predicted"/>
<accession>A0A0A8XS42</accession>
<protein>
    <submittedName>
        <fullName evidence="1">Uncharacterized protein</fullName>
    </submittedName>
</protein>
<name>A0A0A8XS42_ARUDO</name>
<organism evidence="1">
    <name type="scientific">Arundo donax</name>
    <name type="common">Giant reed</name>
    <name type="synonym">Donax arundinaceus</name>
    <dbReference type="NCBI Taxonomy" id="35708"/>
    <lineage>
        <taxon>Eukaryota</taxon>
        <taxon>Viridiplantae</taxon>
        <taxon>Streptophyta</taxon>
        <taxon>Embryophyta</taxon>
        <taxon>Tracheophyta</taxon>
        <taxon>Spermatophyta</taxon>
        <taxon>Magnoliopsida</taxon>
        <taxon>Liliopsida</taxon>
        <taxon>Poales</taxon>
        <taxon>Poaceae</taxon>
        <taxon>PACMAD clade</taxon>
        <taxon>Arundinoideae</taxon>
        <taxon>Arundineae</taxon>
        <taxon>Arundo</taxon>
    </lineage>
</organism>
<sequence>MQCRNFVFKGTWLSIVEDKQRLVPRPKSARLQLPNSLRAHARSRIAACSSQNAKFSLL</sequence>
<dbReference type="AlphaFoldDB" id="A0A0A8XS42"/>
<dbReference type="EMBL" id="GBRH01281254">
    <property type="protein sequence ID" value="JAD16641.1"/>
    <property type="molecule type" value="Transcribed_RNA"/>
</dbReference>
<reference evidence="1" key="1">
    <citation type="submission" date="2014-09" db="EMBL/GenBank/DDBJ databases">
        <authorList>
            <person name="Magalhaes I.L.F."/>
            <person name="Oliveira U."/>
            <person name="Santos F.R."/>
            <person name="Vidigal T.H.D.A."/>
            <person name="Brescovit A.D."/>
            <person name="Santos A.J."/>
        </authorList>
    </citation>
    <scope>NUCLEOTIDE SEQUENCE</scope>
    <source>
        <tissue evidence="1">Shoot tissue taken approximately 20 cm above the soil surface</tissue>
    </source>
</reference>
<evidence type="ECO:0000313" key="1">
    <source>
        <dbReference type="EMBL" id="JAD16641.1"/>
    </source>
</evidence>